<evidence type="ECO:0000313" key="2">
    <source>
        <dbReference type="EMBL" id="JAA60931.1"/>
    </source>
</evidence>
<feature type="signal peptide" evidence="1">
    <location>
        <begin position="1"/>
        <end position="18"/>
    </location>
</feature>
<keyword evidence="1" id="KW-0732">Signal</keyword>
<reference evidence="2" key="1">
    <citation type="submission" date="2012-11" db="EMBL/GenBank/DDBJ databases">
        <authorList>
            <person name="Lucero-Rivera Y.E."/>
            <person name="Tovar-Ramirez D."/>
        </authorList>
    </citation>
    <scope>NUCLEOTIDE SEQUENCE</scope>
    <source>
        <tissue evidence="2">Salivary gland</tissue>
    </source>
</reference>
<name>L7M9E2_RHIPC</name>
<feature type="chain" id="PRO_5003981073" evidence="1">
    <location>
        <begin position="19"/>
        <end position="75"/>
    </location>
</feature>
<organism evidence="2">
    <name type="scientific">Rhipicephalus pulchellus</name>
    <name type="common">Yellow backed tick</name>
    <name type="synonym">Dermacentor pulchellus</name>
    <dbReference type="NCBI Taxonomy" id="72859"/>
    <lineage>
        <taxon>Eukaryota</taxon>
        <taxon>Metazoa</taxon>
        <taxon>Ecdysozoa</taxon>
        <taxon>Arthropoda</taxon>
        <taxon>Chelicerata</taxon>
        <taxon>Arachnida</taxon>
        <taxon>Acari</taxon>
        <taxon>Parasitiformes</taxon>
        <taxon>Ixodida</taxon>
        <taxon>Ixodoidea</taxon>
        <taxon>Ixodidae</taxon>
        <taxon>Rhipicephalinae</taxon>
        <taxon>Rhipicephalus</taxon>
        <taxon>Rhipicephalus</taxon>
    </lineage>
</organism>
<reference evidence="2" key="2">
    <citation type="journal article" date="2015" name="J. Proteomics">
        <title>Sexual differences in the sialomes of the zebra tick, Rhipicephalus pulchellus.</title>
        <authorList>
            <person name="Tan A.W."/>
            <person name="Francischetti I.M."/>
            <person name="Slovak M."/>
            <person name="Kini R.M."/>
            <person name="Ribeiro J.M."/>
        </authorList>
    </citation>
    <scope>NUCLEOTIDE SEQUENCE</scope>
    <source>
        <tissue evidence="2">Salivary gland</tissue>
    </source>
</reference>
<accession>L7M9E2</accession>
<proteinExistence type="evidence at transcript level"/>
<protein>
    <submittedName>
        <fullName evidence="2">Putative 8 kDa amblyomma family</fullName>
    </submittedName>
</protein>
<dbReference type="EMBL" id="GACK01004103">
    <property type="protein sequence ID" value="JAA60931.1"/>
    <property type="molecule type" value="mRNA"/>
</dbReference>
<evidence type="ECO:0000256" key="1">
    <source>
        <dbReference type="SAM" id="SignalP"/>
    </source>
</evidence>
<dbReference type="AlphaFoldDB" id="L7M9E2"/>
<sequence>MTLIFLILMVVITNKISGWPGPPSGYGEMKYCGNSCHVRRDGSSDECKTPCRCITLDFSRNVFHGRGNCFREEWH</sequence>